<dbReference type="AlphaFoldDB" id="A0A369QKD2"/>
<dbReference type="EMBL" id="QASA01000001">
    <property type="protein sequence ID" value="RDC64105.1"/>
    <property type="molecule type" value="Genomic_DNA"/>
</dbReference>
<comment type="caution">
    <text evidence="2">The sequence shown here is derived from an EMBL/GenBank/DDBJ whole genome shotgun (WGS) entry which is preliminary data.</text>
</comment>
<gene>
    <name evidence="2" type="primary">bioC</name>
    <name evidence="2" type="ORF">AHMF7616_02715</name>
</gene>
<dbReference type="GO" id="GO:0008757">
    <property type="term" value="F:S-adenosylmethionine-dependent methyltransferase activity"/>
    <property type="evidence" value="ECO:0007669"/>
    <property type="project" value="InterPro"/>
</dbReference>
<dbReference type="Pfam" id="PF08241">
    <property type="entry name" value="Methyltransf_11"/>
    <property type="match status" value="1"/>
</dbReference>
<evidence type="ECO:0000313" key="3">
    <source>
        <dbReference type="Proteomes" id="UP000253919"/>
    </source>
</evidence>
<dbReference type="InterPro" id="IPR029063">
    <property type="entry name" value="SAM-dependent_MTases_sf"/>
</dbReference>
<protein>
    <submittedName>
        <fullName evidence="2">Malonyl-[acyl-carrier protein] O-methyltransferase</fullName>
        <ecNumber evidence="2">2.1.1.197</ecNumber>
    </submittedName>
</protein>
<feature type="domain" description="Methyltransferase type 11" evidence="1">
    <location>
        <begin position="76"/>
        <end position="168"/>
    </location>
</feature>
<evidence type="ECO:0000259" key="1">
    <source>
        <dbReference type="Pfam" id="PF08241"/>
    </source>
</evidence>
<dbReference type="GO" id="GO:0102130">
    <property type="term" value="F:malonyl-CoA methyltransferase activity"/>
    <property type="evidence" value="ECO:0007669"/>
    <property type="project" value="UniProtKB-EC"/>
</dbReference>
<dbReference type="RefSeq" id="WP_115373308.1">
    <property type="nucleotide sequence ID" value="NZ_QASA01000001.1"/>
</dbReference>
<accession>A0A369QKD2</accession>
<keyword evidence="3" id="KW-1185">Reference proteome</keyword>
<dbReference type="CDD" id="cd02440">
    <property type="entry name" value="AdoMet_MTases"/>
    <property type="match status" value="1"/>
</dbReference>
<dbReference type="SUPFAM" id="SSF53335">
    <property type="entry name" value="S-adenosyl-L-methionine-dependent methyltransferases"/>
    <property type="match status" value="1"/>
</dbReference>
<dbReference type="OrthoDB" id="597202at2"/>
<name>A0A369QKD2_9BACT</name>
<dbReference type="InterPro" id="IPR013216">
    <property type="entry name" value="Methyltransf_11"/>
</dbReference>
<dbReference type="EC" id="2.1.1.197" evidence="2"/>
<reference evidence="2 3" key="1">
    <citation type="submission" date="2018-04" db="EMBL/GenBank/DDBJ databases">
        <title>Adhaeribacter sp. HMF7616 genome sequencing and assembly.</title>
        <authorList>
            <person name="Kang H."/>
            <person name="Kang J."/>
            <person name="Cha I."/>
            <person name="Kim H."/>
            <person name="Joh K."/>
        </authorList>
    </citation>
    <scope>NUCLEOTIDE SEQUENCE [LARGE SCALE GENOMIC DNA]</scope>
    <source>
        <strain evidence="2 3">HMF7616</strain>
    </source>
</reference>
<dbReference type="Proteomes" id="UP000253919">
    <property type="component" value="Unassembled WGS sequence"/>
</dbReference>
<dbReference type="Gene3D" id="3.40.50.150">
    <property type="entry name" value="Vaccinia Virus protein VP39"/>
    <property type="match status" value="1"/>
</dbReference>
<proteinExistence type="predicted"/>
<dbReference type="PANTHER" id="PTHR43591">
    <property type="entry name" value="METHYLTRANSFERASE"/>
    <property type="match status" value="1"/>
</dbReference>
<organism evidence="2 3">
    <name type="scientific">Adhaeribacter pallidiroseus</name>
    <dbReference type="NCBI Taxonomy" id="2072847"/>
    <lineage>
        <taxon>Bacteria</taxon>
        <taxon>Pseudomonadati</taxon>
        <taxon>Bacteroidota</taxon>
        <taxon>Cytophagia</taxon>
        <taxon>Cytophagales</taxon>
        <taxon>Hymenobacteraceae</taxon>
        <taxon>Adhaeribacter</taxon>
    </lineage>
</organism>
<dbReference type="GO" id="GO:0032259">
    <property type="term" value="P:methylation"/>
    <property type="evidence" value="ECO:0007669"/>
    <property type="project" value="UniProtKB-KW"/>
</dbReference>
<evidence type="ECO:0000313" key="2">
    <source>
        <dbReference type="EMBL" id="RDC64105.1"/>
    </source>
</evidence>
<keyword evidence="2" id="KW-0808">Transferase</keyword>
<keyword evidence="2" id="KW-0489">Methyltransferase</keyword>
<sequence>MLPYIKLPNKSLRVNGQEIFSFLNTSDKNIDWTTVESFGEEWSKFNFFDDQEISQIGNDYFDIVDEVMLNHNSYVLDVGCGTGRWTKYVSGRAGFVEAIDPSQAVASAANLLKNEKNVRITQASVETIPFADNAFDFVFSLGVLHHIPDTFEAMQSCVKKVKIGGFFLVYLYYSLDNRGFLYKLLFQISNLFRVLISKLPQKLKAFVCDLIAFFIYLPFVLISRIVENIAFLKKFIEYIPLSYYRKVSFNVIRNDALDRMGTPLEQRFSKKEINDMLIRAGLTDIQFSHNAPYWHAVGKKN</sequence>